<evidence type="ECO:0000313" key="2">
    <source>
        <dbReference type="EMBL" id="QJC78908.1"/>
    </source>
</evidence>
<protein>
    <submittedName>
        <fullName evidence="2">DUF2514 domain-containing protein</fullName>
    </submittedName>
</protein>
<dbReference type="Pfam" id="PF10721">
    <property type="entry name" value="DUF2514"/>
    <property type="match status" value="1"/>
</dbReference>
<dbReference type="AlphaFoldDB" id="A0AAE6ZUM6"/>
<dbReference type="GeneID" id="72194207"/>
<reference evidence="2 3" key="1">
    <citation type="submission" date="2020-04" db="EMBL/GenBank/DDBJ databases">
        <authorList>
            <person name="Yao Y."/>
            <person name="He Z."/>
        </authorList>
    </citation>
    <scope>NUCLEOTIDE SEQUENCE [LARGE SCALE GENOMIC DNA]</scope>
    <source>
        <strain evidence="2 3">CY-1</strain>
    </source>
</reference>
<keyword evidence="1" id="KW-0812">Transmembrane</keyword>
<sequence length="177" mass="18489">MRAMLRILPYIAAVLLVAAVLFGVYHHGVTVTDEKWQSEWNSRDTHDAAARALNEAAERTKEQAYQQSINKAVQDGQRIIDQATADAAAARTSADSLRGAADALANRLAASEASGDSCTAAAGQATAHFAMVLADVFKRADERAGELAAIADQARARGAACEMAYDGVANGSISAGP</sequence>
<accession>A0AAE6ZUM6</accession>
<dbReference type="InterPro" id="IPR019659">
    <property type="entry name" value="DUF2514"/>
</dbReference>
<evidence type="ECO:0000256" key="1">
    <source>
        <dbReference type="SAM" id="Phobius"/>
    </source>
</evidence>
<feature type="transmembrane region" description="Helical" evidence="1">
    <location>
        <begin position="7"/>
        <end position="25"/>
    </location>
</feature>
<dbReference type="Proteomes" id="UP000501367">
    <property type="component" value="Chromosome"/>
</dbReference>
<name>A0AAE6ZUM6_9PSED</name>
<dbReference type="EMBL" id="CP051487">
    <property type="protein sequence ID" value="QJC78908.1"/>
    <property type="molecule type" value="Genomic_DNA"/>
</dbReference>
<keyword evidence="1" id="KW-0472">Membrane</keyword>
<keyword evidence="1" id="KW-1133">Transmembrane helix</keyword>
<proteinExistence type="predicted"/>
<organism evidence="2 3">
    <name type="scientific">Pseudomonas umsongensis</name>
    <dbReference type="NCBI Taxonomy" id="198618"/>
    <lineage>
        <taxon>Bacteria</taxon>
        <taxon>Pseudomonadati</taxon>
        <taxon>Pseudomonadota</taxon>
        <taxon>Gammaproteobacteria</taxon>
        <taxon>Pseudomonadales</taxon>
        <taxon>Pseudomonadaceae</taxon>
        <taxon>Pseudomonas</taxon>
    </lineage>
</organism>
<dbReference type="KEGG" id="pum:HGP31_11495"/>
<evidence type="ECO:0000313" key="3">
    <source>
        <dbReference type="Proteomes" id="UP000501367"/>
    </source>
</evidence>
<dbReference type="RefSeq" id="WP_168757733.1">
    <property type="nucleotide sequence ID" value="NZ_CP051487.1"/>
</dbReference>
<gene>
    <name evidence="2" type="ORF">HGP31_11495</name>
</gene>